<dbReference type="EMBL" id="FXBL01000004">
    <property type="protein sequence ID" value="SMH34420.1"/>
    <property type="molecule type" value="Genomic_DNA"/>
</dbReference>
<dbReference type="Pfam" id="PF07264">
    <property type="entry name" value="EI24"/>
    <property type="match status" value="1"/>
</dbReference>
<dbReference type="Proteomes" id="UP000193083">
    <property type="component" value="Unassembled WGS sequence"/>
</dbReference>
<evidence type="ECO:0000256" key="5">
    <source>
        <dbReference type="SAM" id="Phobius"/>
    </source>
</evidence>
<gene>
    <name evidence="6" type="ORF">SAMN02982922_1514</name>
</gene>
<dbReference type="AlphaFoldDB" id="A0A1X7NC30"/>
<evidence type="ECO:0000256" key="3">
    <source>
        <dbReference type="ARBA" id="ARBA00022989"/>
    </source>
</evidence>
<feature type="transmembrane region" description="Helical" evidence="5">
    <location>
        <begin position="64"/>
        <end position="97"/>
    </location>
</feature>
<dbReference type="InterPro" id="IPR059112">
    <property type="entry name" value="CysZ/EI24"/>
</dbReference>
<evidence type="ECO:0000256" key="4">
    <source>
        <dbReference type="ARBA" id="ARBA00023136"/>
    </source>
</evidence>
<keyword evidence="2 5" id="KW-0812">Transmembrane</keyword>
<feature type="transmembrane region" description="Helical" evidence="5">
    <location>
        <begin position="193"/>
        <end position="222"/>
    </location>
</feature>
<dbReference type="NCBIfam" id="NF009407">
    <property type="entry name" value="PRK12768.1"/>
    <property type="match status" value="1"/>
</dbReference>
<proteinExistence type="predicted"/>
<keyword evidence="3 5" id="KW-1133">Transmembrane helix</keyword>
<keyword evidence="7" id="KW-1185">Reference proteome</keyword>
<organism evidence="6 7">
    <name type="scientific">Mesorhizobium australicum</name>
    <dbReference type="NCBI Taxonomy" id="536018"/>
    <lineage>
        <taxon>Bacteria</taxon>
        <taxon>Pseudomonadati</taxon>
        <taxon>Pseudomonadota</taxon>
        <taxon>Alphaproteobacteria</taxon>
        <taxon>Hyphomicrobiales</taxon>
        <taxon>Phyllobacteriaceae</taxon>
        <taxon>Mesorhizobium</taxon>
    </lineage>
</organism>
<accession>A0A1X7NC30</accession>
<comment type="subcellular location">
    <subcellularLocation>
        <location evidence="1">Membrane</location>
        <topology evidence="1">Multi-pass membrane protein</topology>
    </subcellularLocation>
</comment>
<evidence type="ECO:0000313" key="7">
    <source>
        <dbReference type="Proteomes" id="UP000193083"/>
    </source>
</evidence>
<feature type="transmembrane region" description="Helical" evidence="5">
    <location>
        <begin position="131"/>
        <end position="159"/>
    </location>
</feature>
<protein>
    <submittedName>
        <fullName evidence="6">CysZ protein</fullName>
    </submittedName>
</protein>
<evidence type="ECO:0000256" key="1">
    <source>
        <dbReference type="ARBA" id="ARBA00004141"/>
    </source>
</evidence>
<dbReference type="OrthoDB" id="5421146at2"/>
<evidence type="ECO:0000256" key="2">
    <source>
        <dbReference type="ARBA" id="ARBA00022692"/>
    </source>
</evidence>
<evidence type="ECO:0000313" key="6">
    <source>
        <dbReference type="EMBL" id="SMH34420.1"/>
    </source>
</evidence>
<reference evidence="7" key="1">
    <citation type="submission" date="2017-04" db="EMBL/GenBank/DDBJ databases">
        <authorList>
            <person name="Varghese N."/>
            <person name="Submissions S."/>
        </authorList>
    </citation>
    <scope>NUCLEOTIDE SEQUENCE [LARGE SCALE GENOMIC DNA]</scope>
    <source>
        <strain evidence="7">B5P</strain>
    </source>
</reference>
<sequence length="248" mass="26450">MIVEAAQAAASRIFSRPFRSVLLKSIGLTLLILVGLWFGLQSLFDALAMPWIDALLPGFPAWAGWLSLIAAIAAGIGLAIALALLIAPVTALVAGLFLDDIAEVVEREDFPDDPPGTAVPPLRSLVLSLKFVGIVILGNIVALFLLLIPGVNIAAFFVVNGYLLGREYFEFAAMRFRPEAEAKALRSRNGGTIFLAGLVIAGFLAIPLLNLATPLFAAAMMVRLHKAISAREDRRGFSGRQAARDMGV</sequence>
<name>A0A1X7NC30_9HYPH</name>
<feature type="transmembrane region" description="Helical" evidence="5">
    <location>
        <begin position="21"/>
        <end position="44"/>
    </location>
</feature>
<keyword evidence="4 5" id="KW-0472">Membrane</keyword>
<dbReference type="RefSeq" id="WP_085463602.1">
    <property type="nucleotide sequence ID" value="NZ_FXBL01000004.1"/>
</dbReference>